<gene>
    <name evidence="1" type="ORF">AWB78_08527</name>
</gene>
<protein>
    <submittedName>
        <fullName evidence="1">Uncharacterized protein</fullName>
    </submittedName>
</protein>
<evidence type="ECO:0000313" key="2">
    <source>
        <dbReference type="Proteomes" id="UP000071859"/>
    </source>
</evidence>
<organism evidence="1 2">
    <name type="scientific">Caballeronia calidae</name>
    <dbReference type="NCBI Taxonomy" id="1777139"/>
    <lineage>
        <taxon>Bacteria</taxon>
        <taxon>Pseudomonadati</taxon>
        <taxon>Pseudomonadota</taxon>
        <taxon>Betaproteobacteria</taxon>
        <taxon>Burkholderiales</taxon>
        <taxon>Burkholderiaceae</taxon>
        <taxon>Caballeronia</taxon>
    </lineage>
</organism>
<dbReference type="Proteomes" id="UP000071859">
    <property type="component" value="Unassembled WGS sequence"/>
</dbReference>
<comment type="caution">
    <text evidence="1">The sequence shown here is derived from an EMBL/GenBank/DDBJ whole genome shotgun (WGS) entry which is preliminary data.</text>
</comment>
<evidence type="ECO:0000313" key="1">
    <source>
        <dbReference type="EMBL" id="SAL07309.1"/>
    </source>
</evidence>
<dbReference type="AlphaFoldDB" id="A0A158EKC8"/>
<proteinExistence type="predicted"/>
<accession>A0A158EKC8</accession>
<keyword evidence="2" id="KW-1185">Reference proteome</keyword>
<dbReference type="EMBL" id="FCOX02000200">
    <property type="protein sequence ID" value="SAL07309.1"/>
    <property type="molecule type" value="Genomic_DNA"/>
</dbReference>
<name>A0A158EKC8_9BURK</name>
<reference evidence="1" key="1">
    <citation type="submission" date="2016-01" db="EMBL/GenBank/DDBJ databases">
        <authorList>
            <person name="Peeters C."/>
        </authorList>
    </citation>
    <scope>NUCLEOTIDE SEQUENCE</scope>
    <source>
        <strain evidence="1">LMG 29321</strain>
    </source>
</reference>
<sequence length="52" mass="5349">MEVAGGQLDAIIDPRCAGRSCSATKAHVRDIPVGLRLANECPMDVLAAGSVL</sequence>